<dbReference type="Gene3D" id="2.40.70.10">
    <property type="entry name" value="Acid Proteases"/>
    <property type="match status" value="2"/>
</dbReference>
<keyword evidence="10" id="KW-0695">RNA-directed DNA polymerase</keyword>
<keyword evidence="2" id="KW-0808">Transferase</keyword>
<organism evidence="16 17">
    <name type="scientific">Cordylochernes scorpioides</name>
    <dbReference type="NCBI Taxonomy" id="51811"/>
    <lineage>
        <taxon>Eukaryota</taxon>
        <taxon>Metazoa</taxon>
        <taxon>Ecdysozoa</taxon>
        <taxon>Arthropoda</taxon>
        <taxon>Chelicerata</taxon>
        <taxon>Arachnida</taxon>
        <taxon>Pseudoscorpiones</taxon>
        <taxon>Cheliferoidea</taxon>
        <taxon>Chernetidae</taxon>
        <taxon>Cordylochernes</taxon>
    </lineage>
</organism>
<dbReference type="InterPro" id="IPR018061">
    <property type="entry name" value="Retropepsins"/>
</dbReference>
<keyword evidence="17" id="KW-1185">Reference proteome</keyword>
<feature type="compositionally biased region" description="Basic and acidic residues" evidence="12">
    <location>
        <begin position="1272"/>
        <end position="1290"/>
    </location>
</feature>
<dbReference type="CDD" id="cd09274">
    <property type="entry name" value="RNase_HI_RT_Ty3"/>
    <property type="match status" value="1"/>
</dbReference>
<feature type="compositionally biased region" description="Basic residues" evidence="12">
    <location>
        <begin position="1253"/>
        <end position="1262"/>
    </location>
</feature>
<sequence length="2254" mass="259667">MPLKTRSRGRRPAGDDTYAFKKSRKVEMTHMPLKTRSRGRRPAGDDTYAFKVQKGGDDTYAFKDQSRGRLPAGDDTGPAQGSWSPLQRGKIQNILNKMDPQQFQALIEAMNRNQQQLINTLLSKTTQPRDGTDIKENQPTPVNISHAPPFENFDPNKEIFKYYRQRFENYIKMKDIYQDKKRSAQMLLNSIGASNYNILAALVAPATPGELDYEELIEELEKHLAPRRSTLVSQHYFLSTYQHDKDSIADFVALLRRDIADCEFKAQCECGKDVSASEIFLRAQFIRGIKDNWIKEQILQSEIYAFNDILTKAIALEASKTDCHELSKARPSTITINVTDEVHKVSRHNYRSRKDNYKSPSQNRPRSNQTRENQHARSKSRGRIDYEKLGINNFEVDTGAGYTLMPENQFKKLNTKNKVQPTNIVFRSYTGNVFNSLGKVEVQVEFKDRTSIEELFIIPNNYDPLLGRTWIRHLKINLEEIDQENLNQIKELKVSSINDDYDIEKEFPEIFTQKVGCVPDFLITLQLRQGAKPSFTPERNVPYALREKVEKELDTLEAEGIISKAATSDWGSPLVVIPKGDGTVRLCVDYKVGVNDQLVNASYPIKRIEDVLSSLKDSKYFCCLDLYKAYLHLRTDEESSIIQTISTHRGTYRINRLSFGIKTAPAEFNRVIDQILQGLNKTISYFDDILVHGKSKQECKENLFACLERLRAYDLHLNKNKCIYFQTKIEYLGHVIENNKISKSPSKVKAIIDMPQPKNIAGLRRFLGMITYYSRFLPDVSTITYPLRRLLKKDKNFFGSAQCQAAFIKLKNEVASDRVLIPFDTNLPVTLTTDASPVGIAAVLTHVEEIVKETDKDKELSKLKRDIKSNSIESDYTINGEILFKNDKVVVPKSLQLEVLKDLHSTHLGIVKMKQLARRYCTWKNIDKDIENLVKSCKDCLSTQNNPPKAPVHHWDPPSTNWERIHLDYAGPFQGYYYLVLIDAKSRWAEIKAISQPPTSLNTIKLLNDIFSTHGYPFVMVSDNASIFTGDTFSNYCLENGIRQKFIAPGHPATNGLAERNVQTLKNKLKSMINENVPIHQKIQKILLRYRATPLASGRSPSEMYLNRQIRIKLDAMRPYQEEKSQQQIQPRTRCLQVGERVQARVFISNKPFWKNGTIKQKLGNLHYIIELDEGKSLKRHINQLQKVEIKKKQVTFDESTIHHQSKPSQSSPDFDPIQYTVSQPEPNQQEHHDPDQTSDQDPTSMPDTPLRRSQRPRRPPRHLGDYMVETRSGKMQDTSEERLKTEESAKPQPSATIGRDASADPVVLNPNIDIPKYDGTEDPRPWIESLEEIGFLYHWAEYIISRYAAMNMIGSAKTWLDLHKISFTSWEHFKSRLIQDFRSDANKEELKMGLNRMQQWNEPAIRFAEDILVLCNKVDPQIEEENKINWVIGGLKKEYSFALYLNPPKNTNELLRLCKKMDLFENNYQERIEKSKIFRVGRFKLSVAPDSFNQSKSTINGIRKLDPRYKININVDKIGLCEALIDTGADLSVVDLRTALFAGREINSLTKTCSGPDGKKLDMVGSIILDLKIDDTELFHEFVVMDAHLRTLILGRDFLKKMNAKIDCKRETIKYNLMSNHDVSNYDLKKIKSTTDTVIPKLSIKLIRASIEAEDGEYVIEENNRITQTNGLRLARSLLTVTDKKTHIWITNPYPRPLKIMKDQTLAYGSLPAGVNFIENKEKQNENDEIQFQINKNLSFKEQERLKQILAKYTDLFSSRLGRTSLAKHQIHTEDAKPIKHKPYRVSAKERTIIKDQIDEMLEEGIIRQSSSPWSFPVILVKKRDGKYRFCVDYRKLNEVTVKDVYPIPRIDDVMDTLQGSKYFSAIDLKSGYWQVEIEERDKEKTAFTTAHGLYEFNVMPFGLCNAPATFERNMDNFLGNLRWQICLCYLDDVIIYSSDFPTHIKRLEAVLRCFSESNLKLNAKKCRFAFEELEILGHITNQEGIKPAEYNIKAVRDFPQPKKAKEVQSFLGMCSYYRKFIKDFSLIADPLTSLIRKNVQFIWTGKQEEAFQNLKKALMNPPILGHFDPNAATCIHTDASNIGLGATLIQNIGGEEKVISYLSRTLSKPEQNYSTTEKECLAVVWSISKLRPYLYGRHFKIVTDHHALCWLKNLKDPTSRLARWALKIQEYNFEIIHKSGKKHLDADGLSRGPLPENEWDEDYERLFLNQIIDEKDDFIENIKENLSGNKRSITQNFKEENGCLYKKIQILK</sequence>
<dbReference type="Pfam" id="PF00665">
    <property type="entry name" value="rve"/>
    <property type="match status" value="1"/>
</dbReference>
<feature type="domain" description="Reverse transcriptase" evidence="14">
    <location>
        <begin position="558"/>
        <end position="736"/>
    </location>
</feature>
<dbReference type="PROSITE" id="PS00141">
    <property type="entry name" value="ASP_PROTEASE"/>
    <property type="match status" value="1"/>
</dbReference>
<dbReference type="InterPro" id="IPR021109">
    <property type="entry name" value="Peptidase_aspartic_dom_sf"/>
</dbReference>
<evidence type="ECO:0000259" key="15">
    <source>
        <dbReference type="PROSITE" id="PS50994"/>
    </source>
</evidence>
<dbReference type="InterPro" id="IPR005162">
    <property type="entry name" value="Retrotrans_gag_dom"/>
</dbReference>
<feature type="compositionally biased region" description="Basic and acidic residues" evidence="12">
    <location>
        <begin position="54"/>
        <end position="67"/>
    </location>
</feature>
<evidence type="ECO:0000259" key="13">
    <source>
        <dbReference type="PROSITE" id="PS50175"/>
    </source>
</evidence>
<name>A0ABY6LCW9_9ARAC</name>
<reference evidence="16 17" key="1">
    <citation type="submission" date="2022-01" db="EMBL/GenBank/DDBJ databases">
        <title>A chromosomal length assembly of Cordylochernes scorpioides.</title>
        <authorList>
            <person name="Zeh D."/>
            <person name="Zeh J."/>
        </authorList>
    </citation>
    <scope>NUCLEOTIDE SEQUENCE [LARGE SCALE GENOMIC DNA]</scope>
    <source>
        <strain evidence="16">IN4F17</strain>
        <tissue evidence="16">Whole Body</tissue>
    </source>
</reference>
<dbReference type="InterPro" id="IPR050951">
    <property type="entry name" value="Retrovirus_Pol_polyprotein"/>
</dbReference>
<dbReference type="InterPro" id="IPR001969">
    <property type="entry name" value="Aspartic_peptidase_AS"/>
</dbReference>
<evidence type="ECO:0000256" key="10">
    <source>
        <dbReference type="ARBA" id="ARBA00022918"/>
    </source>
</evidence>
<dbReference type="InterPro" id="IPR043128">
    <property type="entry name" value="Rev_trsase/Diguanyl_cyclase"/>
</dbReference>
<feature type="domain" description="Peptidase A2" evidence="13">
    <location>
        <begin position="392"/>
        <end position="470"/>
    </location>
</feature>
<dbReference type="Gene3D" id="3.10.10.10">
    <property type="entry name" value="HIV Type 1 Reverse Transcriptase, subunit A, domain 1"/>
    <property type="match status" value="2"/>
</dbReference>
<keyword evidence="9" id="KW-0229">DNA integration</keyword>
<dbReference type="InterPro" id="IPR036397">
    <property type="entry name" value="RNaseH_sf"/>
</dbReference>
<dbReference type="Pfam" id="PF17921">
    <property type="entry name" value="Integrase_H2C2"/>
    <property type="match status" value="1"/>
</dbReference>
<evidence type="ECO:0000256" key="3">
    <source>
        <dbReference type="ARBA" id="ARBA00022695"/>
    </source>
</evidence>
<proteinExistence type="predicted"/>
<dbReference type="Proteomes" id="UP001235939">
    <property type="component" value="Chromosome 17"/>
</dbReference>
<protein>
    <recommendedName>
        <fullName evidence="1">RNA-directed DNA polymerase</fullName>
        <ecNumber evidence="1">2.7.7.49</ecNumber>
    </recommendedName>
</protein>
<dbReference type="InterPro" id="IPR041588">
    <property type="entry name" value="Integrase_H2C2"/>
</dbReference>
<keyword evidence="8" id="KW-0694">RNA-binding</keyword>
<feature type="domain" description="Peptidase A2" evidence="13">
    <location>
        <begin position="1522"/>
        <end position="1599"/>
    </location>
</feature>
<dbReference type="CDD" id="cd01647">
    <property type="entry name" value="RT_LTR"/>
    <property type="match status" value="2"/>
</dbReference>
<dbReference type="SUPFAM" id="SSF53098">
    <property type="entry name" value="Ribonuclease H-like"/>
    <property type="match status" value="1"/>
</dbReference>
<evidence type="ECO:0000259" key="14">
    <source>
        <dbReference type="PROSITE" id="PS50878"/>
    </source>
</evidence>
<dbReference type="InterPro" id="IPR001995">
    <property type="entry name" value="Peptidase_A2_cat"/>
</dbReference>
<dbReference type="CDD" id="cd00303">
    <property type="entry name" value="retropepsin_like"/>
    <property type="match status" value="1"/>
</dbReference>
<evidence type="ECO:0000256" key="9">
    <source>
        <dbReference type="ARBA" id="ARBA00022908"/>
    </source>
</evidence>
<keyword evidence="3" id="KW-0548">Nucleotidyltransferase</keyword>
<feature type="compositionally biased region" description="Polar residues" evidence="12">
    <location>
        <begin position="358"/>
        <end position="371"/>
    </location>
</feature>
<evidence type="ECO:0000256" key="2">
    <source>
        <dbReference type="ARBA" id="ARBA00022679"/>
    </source>
</evidence>
<keyword evidence="5" id="KW-0255">Endonuclease</keyword>
<dbReference type="EMBL" id="CP092879">
    <property type="protein sequence ID" value="UYV78996.1"/>
    <property type="molecule type" value="Genomic_DNA"/>
</dbReference>
<dbReference type="SUPFAM" id="SSF50630">
    <property type="entry name" value="Acid proteases"/>
    <property type="match status" value="2"/>
</dbReference>
<evidence type="ECO:0000256" key="11">
    <source>
        <dbReference type="ARBA" id="ARBA00023268"/>
    </source>
</evidence>
<dbReference type="PANTHER" id="PTHR37984:SF5">
    <property type="entry name" value="PROTEIN NYNRIN-LIKE"/>
    <property type="match status" value="1"/>
</dbReference>
<dbReference type="Pfam" id="PF00077">
    <property type="entry name" value="RVP"/>
    <property type="match status" value="1"/>
</dbReference>
<dbReference type="PROSITE" id="PS50175">
    <property type="entry name" value="ASP_PROT_RETROV"/>
    <property type="match status" value="2"/>
</dbReference>
<feature type="region of interest" description="Disordered" evidence="12">
    <location>
        <begin position="1"/>
        <end position="83"/>
    </location>
</feature>
<dbReference type="Gene3D" id="1.10.340.70">
    <property type="match status" value="1"/>
</dbReference>
<keyword evidence="7" id="KW-0460">Magnesium</keyword>
<dbReference type="InterPro" id="IPR001584">
    <property type="entry name" value="Integrase_cat-core"/>
</dbReference>
<dbReference type="Pfam" id="PF17917">
    <property type="entry name" value="RT_RNaseH"/>
    <property type="match status" value="1"/>
</dbReference>
<dbReference type="InterPro" id="IPR041577">
    <property type="entry name" value="RT_RNaseH_2"/>
</dbReference>
<feature type="domain" description="Reverse transcriptase" evidence="14">
    <location>
        <begin position="1803"/>
        <end position="1982"/>
    </location>
</feature>
<dbReference type="InterPro" id="IPR012337">
    <property type="entry name" value="RNaseH-like_sf"/>
</dbReference>
<dbReference type="InterPro" id="IPR041373">
    <property type="entry name" value="RT_RNaseH"/>
</dbReference>
<gene>
    <name evidence="16" type="ORF">LAZ67_17000579</name>
</gene>
<feature type="non-terminal residue" evidence="16">
    <location>
        <position position="1"/>
    </location>
</feature>
<dbReference type="Gene3D" id="3.30.70.270">
    <property type="match status" value="4"/>
</dbReference>
<feature type="compositionally biased region" description="Polar residues" evidence="12">
    <location>
        <begin position="1238"/>
        <end position="1247"/>
    </location>
</feature>
<dbReference type="PROSITE" id="PS50878">
    <property type="entry name" value="RT_POL"/>
    <property type="match status" value="2"/>
</dbReference>
<feature type="region of interest" description="Disordered" evidence="12">
    <location>
        <begin position="1199"/>
        <end position="1303"/>
    </location>
</feature>
<keyword evidence="11" id="KW-0511">Multifunctional enzyme</keyword>
<evidence type="ECO:0000256" key="12">
    <source>
        <dbReference type="SAM" id="MobiDB-lite"/>
    </source>
</evidence>
<dbReference type="InterPro" id="IPR000477">
    <property type="entry name" value="RT_dom"/>
</dbReference>
<feature type="domain" description="Integrase catalytic" evidence="15">
    <location>
        <begin position="954"/>
        <end position="1109"/>
    </location>
</feature>
<dbReference type="SUPFAM" id="SSF56672">
    <property type="entry name" value="DNA/RNA polymerases"/>
    <property type="match status" value="2"/>
</dbReference>
<keyword evidence="6" id="KW-0378">Hydrolase</keyword>
<dbReference type="Gene3D" id="3.30.420.10">
    <property type="entry name" value="Ribonuclease H-like superfamily/Ribonuclease H"/>
    <property type="match status" value="1"/>
</dbReference>
<dbReference type="Pfam" id="PF17919">
    <property type="entry name" value="RT_RNaseH_2"/>
    <property type="match status" value="1"/>
</dbReference>
<feature type="region of interest" description="Disordered" evidence="12">
    <location>
        <begin position="345"/>
        <end position="382"/>
    </location>
</feature>
<evidence type="ECO:0000256" key="4">
    <source>
        <dbReference type="ARBA" id="ARBA00022722"/>
    </source>
</evidence>
<evidence type="ECO:0000256" key="8">
    <source>
        <dbReference type="ARBA" id="ARBA00022884"/>
    </source>
</evidence>
<accession>A0ABY6LCW9</accession>
<dbReference type="InterPro" id="IPR043502">
    <property type="entry name" value="DNA/RNA_pol_sf"/>
</dbReference>
<evidence type="ECO:0000256" key="7">
    <source>
        <dbReference type="ARBA" id="ARBA00022842"/>
    </source>
</evidence>
<evidence type="ECO:0000256" key="6">
    <source>
        <dbReference type="ARBA" id="ARBA00022801"/>
    </source>
</evidence>
<dbReference type="Pfam" id="PF03732">
    <property type="entry name" value="Retrotrans_gag"/>
    <property type="match status" value="1"/>
</dbReference>
<feature type="region of interest" description="Disordered" evidence="12">
    <location>
        <begin position="126"/>
        <end position="150"/>
    </location>
</feature>
<feature type="compositionally biased region" description="Basic residues" evidence="12">
    <location>
        <begin position="1"/>
        <end position="11"/>
    </location>
</feature>
<dbReference type="Pfam" id="PF00078">
    <property type="entry name" value="RVT_1"/>
    <property type="match status" value="2"/>
</dbReference>
<evidence type="ECO:0000256" key="1">
    <source>
        <dbReference type="ARBA" id="ARBA00012493"/>
    </source>
</evidence>
<evidence type="ECO:0000256" key="5">
    <source>
        <dbReference type="ARBA" id="ARBA00022759"/>
    </source>
</evidence>
<keyword evidence="4" id="KW-0540">Nuclease</keyword>
<evidence type="ECO:0000313" key="17">
    <source>
        <dbReference type="Proteomes" id="UP001235939"/>
    </source>
</evidence>
<dbReference type="EC" id="2.7.7.49" evidence="1"/>
<evidence type="ECO:0000313" key="16">
    <source>
        <dbReference type="EMBL" id="UYV78996.1"/>
    </source>
</evidence>
<dbReference type="PROSITE" id="PS50994">
    <property type="entry name" value="INTEGRASE"/>
    <property type="match status" value="1"/>
</dbReference>
<dbReference type="PANTHER" id="PTHR37984">
    <property type="entry name" value="PROTEIN CBG26694"/>
    <property type="match status" value="1"/>
</dbReference>